<reference evidence="1 2" key="1">
    <citation type="submission" date="2018-01" db="EMBL/GenBank/DDBJ databases">
        <title>Whole genome sequencing of Histamine producing bacteria.</title>
        <authorList>
            <person name="Butler K."/>
        </authorList>
    </citation>
    <scope>NUCLEOTIDE SEQUENCE [LARGE SCALE GENOMIC DNA]</scope>
    <source>
        <strain evidence="1 2">FS-7.2</strain>
    </source>
</reference>
<accession>A0A2T3KLZ1</accession>
<dbReference type="AlphaFoldDB" id="A0A2T3KLZ1"/>
<evidence type="ECO:0000313" key="2">
    <source>
        <dbReference type="Proteomes" id="UP000241426"/>
    </source>
</evidence>
<organism evidence="1 2">
    <name type="scientific">Photobacterium kishitanii</name>
    <dbReference type="NCBI Taxonomy" id="318456"/>
    <lineage>
        <taxon>Bacteria</taxon>
        <taxon>Pseudomonadati</taxon>
        <taxon>Pseudomonadota</taxon>
        <taxon>Gammaproteobacteria</taxon>
        <taxon>Vibrionales</taxon>
        <taxon>Vibrionaceae</taxon>
        <taxon>Photobacterium</taxon>
    </lineage>
</organism>
<sequence length="166" mass="18441">MIKRNRALKSCPFCGSEAKLFTDVCGGLWFAFCPCCAKRTFDCNYKSGAIRLWNNQKVVVALESRVQELESVLLQLSKVADDICGGLRTQLVNHQAGFRELLEDDSYDELFKCLTMLNCLTSGFVCNNLNVSNDIASVLAGFENVKRNSLTLSPADEKFSPVKVVL</sequence>
<dbReference type="RefSeq" id="WP_107289290.1">
    <property type="nucleotide sequence ID" value="NZ_PYNF01000003.1"/>
</dbReference>
<name>A0A2T3KLZ1_9GAMM</name>
<gene>
    <name evidence="1" type="ORF">C9J27_05845</name>
</gene>
<dbReference type="EMBL" id="PYNF01000003">
    <property type="protein sequence ID" value="PSV00660.1"/>
    <property type="molecule type" value="Genomic_DNA"/>
</dbReference>
<evidence type="ECO:0000313" key="1">
    <source>
        <dbReference type="EMBL" id="PSV00660.1"/>
    </source>
</evidence>
<comment type="caution">
    <text evidence="1">The sequence shown here is derived from an EMBL/GenBank/DDBJ whole genome shotgun (WGS) entry which is preliminary data.</text>
</comment>
<protein>
    <submittedName>
        <fullName evidence="1">Uncharacterized protein</fullName>
    </submittedName>
</protein>
<proteinExistence type="predicted"/>
<dbReference type="Proteomes" id="UP000241426">
    <property type="component" value="Unassembled WGS sequence"/>
</dbReference>